<feature type="coiled-coil region" evidence="9">
    <location>
        <begin position="89"/>
        <end position="116"/>
    </location>
</feature>
<evidence type="ECO:0000256" key="4">
    <source>
        <dbReference type="ARBA" id="ARBA00022737"/>
    </source>
</evidence>
<dbReference type="GO" id="GO:0005876">
    <property type="term" value="C:spindle microtubule"/>
    <property type="evidence" value="ECO:0007669"/>
    <property type="project" value="TreeGrafter"/>
</dbReference>
<accession>A0AAV8ZMG8</accession>
<dbReference type="Pfam" id="PF21033">
    <property type="entry name" value="RMD1-3"/>
    <property type="match status" value="1"/>
</dbReference>
<name>A0AAV8ZMG8_9CUCU</name>
<evidence type="ECO:0000256" key="1">
    <source>
        <dbReference type="ARBA" id="ARBA00004245"/>
    </source>
</evidence>
<comment type="subcellular location">
    <subcellularLocation>
        <location evidence="1">Cytoplasm</location>
        <location evidence="1">Cytoskeleton</location>
    </subcellularLocation>
</comment>
<dbReference type="Gene3D" id="1.25.40.10">
    <property type="entry name" value="Tetratricopeptide repeat domain"/>
    <property type="match status" value="1"/>
</dbReference>
<evidence type="ECO:0000313" key="12">
    <source>
        <dbReference type="EMBL" id="KAJ8965745.1"/>
    </source>
</evidence>
<feature type="region of interest" description="Disordered" evidence="10">
    <location>
        <begin position="1"/>
        <end position="46"/>
    </location>
</feature>
<feature type="transmembrane region" description="Helical" evidence="11">
    <location>
        <begin position="60"/>
        <end position="80"/>
    </location>
</feature>
<evidence type="ECO:0000256" key="3">
    <source>
        <dbReference type="ARBA" id="ARBA00022490"/>
    </source>
</evidence>
<dbReference type="InterPro" id="IPR011990">
    <property type="entry name" value="TPR-like_helical_dom_sf"/>
</dbReference>
<keyword evidence="13" id="KW-1185">Reference proteome</keyword>
<evidence type="ECO:0000256" key="6">
    <source>
        <dbReference type="ARBA" id="ARBA00023212"/>
    </source>
</evidence>
<dbReference type="AlphaFoldDB" id="A0AAV8ZMG8"/>
<evidence type="ECO:0000256" key="11">
    <source>
        <dbReference type="SAM" id="Phobius"/>
    </source>
</evidence>
<evidence type="ECO:0000256" key="2">
    <source>
        <dbReference type="ARBA" id="ARBA00011375"/>
    </source>
</evidence>
<keyword evidence="11" id="KW-0472">Membrane</keyword>
<proteinExistence type="predicted"/>
<dbReference type="InterPro" id="IPR049039">
    <property type="entry name" value="RMD1-3_a_helical_rpt"/>
</dbReference>
<keyword evidence="4" id="KW-0677">Repeat</keyword>
<dbReference type="GO" id="GO:0008017">
    <property type="term" value="F:microtubule binding"/>
    <property type="evidence" value="ECO:0007669"/>
    <property type="project" value="TreeGrafter"/>
</dbReference>
<dbReference type="PANTHER" id="PTHR16056">
    <property type="entry name" value="REGULATOR OF MICROTUBULE DYNAMICS PROTEIN"/>
    <property type="match status" value="1"/>
</dbReference>
<evidence type="ECO:0000313" key="13">
    <source>
        <dbReference type="Proteomes" id="UP001162156"/>
    </source>
</evidence>
<keyword evidence="9" id="KW-0175">Coiled coil</keyword>
<evidence type="ECO:0000256" key="9">
    <source>
        <dbReference type="SAM" id="Coils"/>
    </source>
</evidence>
<evidence type="ECO:0000256" key="7">
    <source>
        <dbReference type="ARBA" id="ARBA00039966"/>
    </source>
</evidence>
<comment type="subunit">
    <text evidence="2">Interacts with microtubules.</text>
</comment>
<dbReference type="EMBL" id="JANEYF010001171">
    <property type="protein sequence ID" value="KAJ8965745.1"/>
    <property type="molecule type" value="Genomic_DNA"/>
</dbReference>
<dbReference type="SUPFAM" id="SSF48452">
    <property type="entry name" value="TPR-like"/>
    <property type="match status" value="1"/>
</dbReference>
<evidence type="ECO:0000256" key="10">
    <source>
        <dbReference type="SAM" id="MobiDB-lite"/>
    </source>
</evidence>
<keyword evidence="11" id="KW-0812">Transmembrane</keyword>
<sequence length="392" mass="43442">MGKGKGGKGGASAPPAPAADKKSAAATKGVDQKAGAKDTAPKGGKKGSVKFCDMPLPDNFNAFLGAAVLGVISAAGMYLVEHYRQEKNRHAMAKDLARLDHELAQVKRELGQLLIQKKERTSKFKRSRNVNKANSVISTTTDDYLSASNLDSSDLEFYDVSDDEPDTSTSNLDNVLNEIDKKIDTGNLFELDKVLEKLEDLCIEYPENHDLLWRIGKAHHKICDKSEDKGFIQEHVSRGVDACSLALQLKPDSAEVHKWKRISDGYLFKKHVDEAIAINPDDPSLHHMLGRFSYEAAGLKWYERKVAAALFAEPPNATYAEALAHFVDAEKLANFEWKENKLMIAKCKIAVGDFHDAMDWLEKASNCKQGDGLDDKIDSEVKALLEKYNSYR</sequence>
<keyword evidence="3" id="KW-0963">Cytoplasm</keyword>
<dbReference type="Proteomes" id="UP001162156">
    <property type="component" value="Unassembled WGS sequence"/>
</dbReference>
<feature type="compositionally biased region" description="Gly residues" evidence="10">
    <location>
        <begin position="1"/>
        <end position="10"/>
    </location>
</feature>
<dbReference type="GO" id="GO:0005739">
    <property type="term" value="C:mitochondrion"/>
    <property type="evidence" value="ECO:0007669"/>
    <property type="project" value="TreeGrafter"/>
</dbReference>
<comment type="caution">
    <text evidence="12">The sequence shown here is derived from an EMBL/GenBank/DDBJ whole genome shotgun (WGS) entry which is preliminary data.</text>
</comment>
<reference evidence="12" key="1">
    <citation type="journal article" date="2023" name="Insect Mol. Biol.">
        <title>Genome sequencing provides insights into the evolution of gene families encoding plant cell wall-degrading enzymes in longhorned beetles.</title>
        <authorList>
            <person name="Shin N.R."/>
            <person name="Okamura Y."/>
            <person name="Kirsch R."/>
            <person name="Pauchet Y."/>
        </authorList>
    </citation>
    <scope>NUCLEOTIDE SEQUENCE</scope>
    <source>
        <strain evidence="12">RBIC_L_NR</strain>
    </source>
</reference>
<evidence type="ECO:0000256" key="5">
    <source>
        <dbReference type="ARBA" id="ARBA00022803"/>
    </source>
</evidence>
<organism evidence="12 13">
    <name type="scientific">Rhamnusium bicolor</name>
    <dbReference type="NCBI Taxonomy" id="1586634"/>
    <lineage>
        <taxon>Eukaryota</taxon>
        <taxon>Metazoa</taxon>
        <taxon>Ecdysozoa</taxon>
        <taxon>Arthropoda</taxon>
        <taxon>Hexapoda</taxon>
        <taxon>Insecta</taxon>
        <taxon>Pterygota</taxon>
        <taxon>Neoptera</taxon>
        <taxon>Endopterygota</taxon>
        <taxon>Coleoptera</taxon>
        <taxon>Polyphaga</taxon>
        <taxon>Cucujiformia</taxon>
        <taxon>Chrysomeloidea</taxon>
        <taxon>Cerambycidae</taxon>
        <taxon>Lepturinae</taxon>
        <taxon>Rhagiini</taxon>
        <taxon>Rhamnusium</taxon>
    </lineage>
</organism>
<dbReference type="PANTHER" id="PTHR16056:SF16">
    <property type="entry name" value="REGULATOR OF MICROTUBULE DYNAMICS PROTEIN 1"/>
    <property type="match status" value="1"/>
</dbReference>
<keyword evidence="5" id="KW-0802">TPR repeat</keyword>
<evidence type="ECO:0000256" key="8">
    <source>
        <dbReference type="ARBA" id="ARBA00041958"/>
    </source>
</evidence>
<keyword evidence="11" id="KW-1133">Transmembrane helix</keyword>
<protein>
    <recommendedName>
        <fullName evidence="7">Regulator of microtubule dynamics protein 1</fullName>
    </recommendedName>
    <alternativeName>
        <fullName evidence="8">Protein FAM82B</fullName>
    </alternativeName>
</protein>
<dbReference type="GO" id="GO:0097431">
    <property type="term" value="C:mitotic spindle pole"/>
    <property type="evidence" value="ECO:0007669"/>
    <property type="project" value="TreeGrafter"/>
</dbReference>
<gene>
    <name evidence="12" type="ORF">NQ314_003923</name>
</gene>
<feature type="compositionally biased region" description="Basic and acidic residues" evidence="10">
    <location>
        <begin position="30"/>
        <end position="40"/>
    </location>
</feature>
<keyword evidence="6" id="KW-0206">Cytoskeleton</keyword>